<keyword evidence="2" id="KW-1185">Reference proteome</keyword>
<gene>
    <name evidence="1" type="ORF">GON03_18720</name>
</gene>
<dbReference type="Proteomes" id="UP000473525">
    <property type="component" value="Unassembled WGS sequence"/>
</dbReference>
<protein>
    <submittedName>
        <fullName evidence="1">Uncharacterized protein</fullName>
    </submittedName>
</protein>
<evidence type="ECO:0000313" key="2">
    <source>
        <dbReference type="Proteomes" id="UP000473525"/>
    </source>
</evidence>
<evidence type="ECO:0000313" key="1">
    <source>
        <dbReference type="EMBL" id="MVQ51221.1"/>
    </source>
</evidence>
<reference evidence="1 2" key="1">
    <citation type="submission" date="2019-12" db="EMBL/GenBank/DDBJ databases">
        <authorList>
            <person name="Huq M.A."/>
        </authorList>
    </citation>
    <scope>NUCLEOTIDE SEQUENCE [LARGE SCALE GENOMIC DNA]</scope>
    <source>
        <strain evidence="1 2">MAH-18</strain>
    </source>
</reference>
<dbReference type="EMBL" id="WSEK01000004">
    <property type="protein sequence ID" value="MVQ51221.1"/>
    <property type="molecule type" value="Genomic_DNA"/>
</dbReference>
<accession>A0A6L6XUY5</accession>
<sequence>MSRPADLLRRAAHGTGLADAIRQRQAVESLAVAVDEGARLAVLLEAQVAEIEQSLVPLLESDHRARQQ</sequence>
<organism evidence="1 2">
    <name type="scientific">Nocardioides agri</name>
    <dbReference type="NCBI Taxonomy" id="2682843"/>
    <lineage>
        <taxon>Bacteria</taxon>
        <taxon>Bacillati</taxon>
        <taxon>Actinomycetota</taxon>
        <taxon>Actinomycetes</taxon>
        <taxon>Propionibacteriales</taxon>
        <taxon>Nocardioidaceae</taxon>
        <taxon>Nocardioides</taxon>
    </lineage>
</organism>
<name>A0A6L6XUY5_9ACTN</name>
<dbReference type="AlphaFoldDB" id="A0A6L6XUY5"/>
<comment type="caution">
    <text evidence="1">The sequence shown here is derived from an EMBL/GenBank/DDBJ whole genome shotgun (WGS) entry which is preliminary data.</text>
</comment>
<proteinExistence type="predicted"/>
<dbReference type="RefSeq" id="WP_157344463.1">
    <property type="nucleotide sequence ID" value="NZ_WSEK01000004.1"/>
</dbReference>